<dbReference type="AlphaFoldDB" id="A0A671W826"/>
<evidence type="ECO:0000256" key="2">
    <source>
        <dbReference type="SAM" id="MobiDB-lite"/>
    </source>
</evidence>
<dbReference type="InterPro" id="IPR031466">
    <property type="entry name" value="MIIP"/>
</dbReference>
<feature type="repeat" description="TNFR-Cys" evidence="1">
    <location>
        <begin position="467"/>
        <end position="509"/>
    </location>
</feature>
<dbReference type="PANTHER" id="PTHR34831">
    <property type="entry name" value="MIGRATION AND INVASION-INHIBITORY PROTEIN"/>
    <property type="match status" value="1"/>
</dbReference>
<feature type="repeat" description="TNFR-Cys" evidence="1">
    <location>
        <begin position="510"/>
        <end position="553"/>
    </location>
</feature>
<dbReference type="PANTHER" id="PTHR34831:SF1">
    <property type="entry name" value="MIGRATION AND INVASION-INHIBITORY PROTEIN"/>
    <property type="match status" value="1"/>
</dbReference>
<dbReference type="PROSITE" id="PS00652">
    <property type="entry name" value="TNFR_NGFR_1"/>
    <property type="match status" value="1"/>
</dbReference>
<reference evidence="5" key="2">
    <citation type="submission" date="2025-08" db="UniProtKB">
        <authorList>
            <consortium name="Ensembl"/>
        </authorList>
    </citation>
    <scope>IDENTIFICATION</scope>
</reference>
<gene>
    <name evidence="5" type="primary">tnfrsf1b</name>
</gene>
<reference evidence="5" key="3">
    <citation type="submission" date="2025-09" db="UniProtKB">
        <authorList>
            <consortium name="Ensembl"/>
        </authorList>
    </citation>
    <scope>IDENTIFICATION</scope>
</reference>
<feature type="region of interest" description="Disordered" evidence="2">
    <location>
        <begin position="750"/>
        <end position="774"/>
    </location>
</feature>
<dbReference type="CDD" id="cd00185">
    <property type="entry name" value="TNFRSF"/>
    <property type="match status" value="1"/>
</dbReference>
<feature type="disulfide bond" evidence="1">
    <location>
        <begin position="511"/>
        <end position="526"/>
    </location>
</feature>
<dbReference type="Ensembl" id="ENSSAUT00010035926.1">
    <property type="protein sequence ID" value="ENSSAUP00010034102.1"/>
    <property type="gene ID" value="ENSSAUG00010014449.1"/>
</dbReference>
<dbReference type="GO" id="GO:0030336">
    <property type="term" value="P:negative regulation of cell migration"/>
    <property type="evidence" value="ECO:0007669"/>
    <property type="project" value="InterPro"/>
</dbReference>
<dbReference type="Gene3D" id="2.10.50.10">
    <property type="entry name" value="Tumor Necrosis Factor Receptor, subunit A, domain 2"/>
    <property type="match status" value="3"/>
</dbReference>
<evidence type="ECO:0000259" key="4">
    <source>
        <dbReference type="PROSITE" id="PS50050"/>
    </source>
</evidence>
<dbReference type="GO" id="GO:0007165">
    <property type="term" value="P:signal transduction"/>
    <property type="evidence" value="ECO:0007669"/>
    <property type="project" value="InterPro"/>
</dbReference>
<feature type="disulfide bond" evidence="1">
    <location>
        <begin position="468"/>
        <end position="483"/>
    </location>
</feature>
<feature type="domain" description="TNFR-Cys" evidence="4">
    <location>
        <begin position="467"/>
        <end position="509"/>
    </location>
</feature>
<dbReference type="GeneTree" id="ENSGT00390000003768"/>
<keyword evidence="6" id="KW-1185">Reference proteome</keyword>
<feature type="region of interest" description="Disordered" evidence="2">
    <location>
        <begin position="870"/>
        <end position="892"/>
    </location>
</feature>
<dbReference type="SMART" id="SM00208">
    <property type="entry name" value="TNFR"/>
    <property type="match status" value="4"/>
</dbReference>
<evidence type="ECO:0000313" key="6">
    <source>
        <dbReference type="Proteomes" id="UP000472265"/>
    </source>
</evidence>
<feature type="region of interest" description="Disordered" evidence="2">
    <location>
        <begin position="83"/>
        <end position="106"/>
    </location>
</feature>
<dbReference type="GO" id="GO:0006955">
    <property type="term" value="P:immune response"/>
    <property type="evidence" value="ECO:0007669"/>
    <property type="project" value="InterPro"/>
</dbReference>
<accession>A0A671W826</accession>
<dbReference type="SUPFAM" id="SSF57586">
    <property type="entry name" value="TNF receptor-like"/>
    <property type="match status" value="3"/>
</dbReference>
<dbReference type="Pfam" id="PF15734">
    <property type="entry name" value="MIIP"/>
    <property type="match status" value="1"/>
</dbReference>
<feature type="compositionally biased region" description="Polar residues" evidence="2">
    <location>
        <begin position="631"/>
        <end position="656"/>
    </location>
</feature>
<feature type="region of interest" description="Disordered" evidence="2">
    <location>
        <begin position="199"/>
        <end position="220"/>
    </location>
</feature>
<dbReference type="GO" id="GO:0006915">
    <property type="term" value="P:apoptotic process"/>
    <property type="evidence" value="ECO:0007669"/>
    <property type="project" value="InterPro"/>
</dbReference>
<keyword evidence="1" id="KW-1015">Disulfide bond</keyword>
<keyword evidence="3" id="KW-0472">Membrane</keyword>
<feature type="domain" description="TNFR-Cys" evidence="4">
    <location>
        <begin position="555"/>
        <end position="594"/>
    </location>
</feature>
<feature type="transmembrane region" description="Helical" evidence="3">
    <location>
        <begin position="668"/>
        <end position="689"/>
    </location>
</feature>
<dbReference type="InterPro" id="IPR008063">
    <property type="entry name" value="Fas_rcpt"/>
</dbReference>
<keyword evidence="3" id="KW-1133">Transmembrane helix</keyword>
<organism evidence="5 6">
    <name type="scientific">Sparus aurata</name>
    <name type="common">Gilthead sea bream</name>
    <dbReference type="NCBI Taxonomy" id="8175"/>
    <lineage>
        <taxon>Eukaryota</taxon>
        <taxon>Metazoa</taxon>
        <taxon>Chordata</taxon>
        <taxon>Craniata</taxon>
        <taxon>Vertebrata</taxon>
        <taxon>Euteleostomi</taxon>
        <taxon>Actinopterygii</taxon>
        <taxon>Neopterygii</taxon>
        <taxon>Teleostei</taxon>
        <taxon>Neoteleostei</taxon>
        <taxon>Acanthomorphata</taxon>
        <taxon>Eupercaria</taxon>
        <taxon>Spariformes</taxon>
        <taxon>Sparidae</taxon>
        <taxon>Sparus</taxon>
    </lineage>
</organism>
<feature type="repeat" description="TNFR-Cys" evidence="1">
    <location>
        <begin position="555"/>
        <end position="594"/>
    </location>
</feature>
<dbReference type="PRINTS" id="PR01680">
    <property type="entry name" value="TNFACTORR6"/>
</dbReference>
<dbReference type="CDD" id="cd15835">
    <property type="entry name" value="TNFRSF1B_teleost"/>
    <property type="match status" value="1"/>
</dbReference>
<feature type="region of interest" description="Disordered" evidence="2">
    <location>
        <begin position="631"/>
        <end position="663"/>
    </location>
</feature>
<dbReference type="InterPro" id="IPR001368">
    <property type="entry name" value="TNFR/NGFR_Cys_rich_reg"/>
</dbReference>
<feature type="domain" description="TNFR-Cys" evidence="4">
    <location>
        <begin position="510"/>
        <end position="553"/>
    </location>
</feature>
<feature type="domain" description="TNFR-Cys" evidence="4">
    <location>
        <begin position="427"/>
        <end position="465"/>
    </location>
</feature>
<dbReference type="PROSITE" id="PS50050">
    <property type="entry name" value="TNFR_NGFR_2"/>
    <property type="match status" value="4"/>
</dbReference>
<sequence>MMGRRFPANHIIVVNALLWNRRSLVQITKQPETFAVRSALTQINVIITWYYFIKMWSTEQLDVLRERNKDLLNRLKQQREELERPSCFGHSRKREREDEAEERRDSAEILTVTDGESGFARAALARPSVRFTDTCEEQTGIQRTIPTPSLTSENVDGSVEHTAPSELFKDRDRHLRDYSGLPEMQPAGTKSCLVNRNKEQRGAQSRVTFQSDDCEKTSTSDRHHLQPLLGYDWIAGVLDAEDSLIERSDEFFDDLRMFRSLNRDECVHSPQAEFSEANLSGLPLLTDKDVPEANMDTHQCTFSYRINSRLFPVPLHYQERCPVCTKHKSSHPHTAAEPALIRVSIPRSALLPPYKYRAHRRCSFDPSDSLGLPSHCLSGWSNKSQYTLPPPSSLDLRSSLNLNNSTMSQNKELEVCSQPYHADSERKCRNETTEYVTDDSDLCCKKCPPGKRVKQQCSETSDTVCETCPTGQYLEGWNFSPNCLSCIKCRPQRGQQYEQNCTSTSKSKCGCQPGRYCNMGYTGQSCGDCNKYKTCPAGYGVSVQGTANKNVVCERCPDGTFSNTVSYTDSCRPHTDCNGRVVTRKGNATSDNVCEAIGTDTLPKTYPKDIHTKNASTTASTVMSTVSYSKTLRGPTNSTPSISTSVSEAGFNQTTKSPPPSTASAKTVAAVLSPAIGVMLICIAIILLFRCKKHWIKDGAEFPKVDANGNCDTGVKINPGYFGQAQLTSFTETSPEQHCLLVKGEACSDQSQSSSNTEASTRTDGSSSYDSIGPLQSTAALHDPHCALSEPMPLLSNIDPVTPQISIPTQYSSQPTSPQIINPPTTSPQFNVNINIHIGNGTNGTTPVTPTDLMQVDSKLPFGEEEQFFSIPQQEAGKQSLTSVQESDSYSS</sequence>
<proteinExistence type="predicted"/>
<evidence type="ECO:0000256" key="1">
    <source>
        <dbReference type="PROSITE-ProRule" id="PRU00206"/>
    </source>
</evidence>
<feature type="repeat" description="TNFR-Cys" evidence="1">
    <location>
        <begin position="427"/>
        <end position="465"/>
    </location>
</feature>
<comment type="caution">
    <text evidence="1">Lacks conserved residue(s) required for the propagation of feature annotation.</text>
</comment>
<protein>
    <submittedName>
        <fullName evidence="5">Tumor necrosis factor receptor superfamily member 1B-like</fullName>
    </submittedName>
</protein>
<keyword evidence="3" id="KW-0812">Transmembrane</keyword>
<feature type="compositionally biased region" description="Basic and acidic residues" evidence="2">
    <location>
        <begin position="94"/>
        <end position="106"/>
    </location>
</feature>
<feature type="disulfide bond" evidence="1">
    <location>
        <begin position="444"/>
        <end position="457"/>
    </location>
</feature>
<dbReference type="InParanoid" id="A0A671W826"/>
<evidence type="ECO:0000256" key="3">
    <source>
        <dbReference type="SAM" id="Phobius"/>
    </source>
</evidence>
<feature type="disulfide bond" evidence="1">
    <location>
        <begin position="428"/>
        <end position="443"/>
    </location>
</feature>
<reference evidence="5" key="1">
    <citation type="submission" date="2021-04" db="EMBL/GenBank/DDBJ databases">
        <authorList>
            <consortium name="Wellcome Sanger Institute Data Sharing"/>
        </authorList>
    </citation>
    <scope>NUCLEOTIDE SEQUENCE [LARGE SCALE GENOMIC DNA]</scope>
</reference>
<dbReference type="GO" id="GO:0010972">
    <property type="term" value="P:negative regulation of G2/M transition of mitotic cell cycle"/>
    <property type="evidence" value="ECO:0007669"/>
    <property type="project" value="InterPro"/>
</dbReference>
<feature type="disulfide bond" evidence="1">
    <location>
        <begin position="447"/>
        <end position="465"/>
    </location>
</feature>
<dbReference type="GO" id="GO:0004888">
    <property type="term" value="F:transmembrane signaling receptor activity"/>
    <property type="evidence" value="ECO:0007669"/>
    <property type="project" value="InterPro"/>
</dbReference>
<evidence type="ECO:0000313" key="5">
    <source>
        <dbReference type="Ensembl" id="ENSSAUP00010034102.1"/>
    </source>
</evidence>
<name>A0A671W826_SPAAU</name>
<dbReference type="GO" id="GO:0016020">
    <property type="term" value="C:membrane"/>
    <property type="evidence" value="ECO:0007669"/>
    <property type="project" value="InterPro"/>
</dbReference>
<feature type="disulfide bond" evidence="1">
    <location>
        <begin position="535"/>
        <end position="553"/>
    </location>
</feature>
<dbReference type="Pfam" id="PF00020">
    <property type="entry name" value="TNFR_c6"/>
    <property type="match status" value="3"/>
</dbReference>
<feature type="compositionally biased region" description="Polar residues" evidence="2">
    <location>
        <begin position="202"/>
        <end position="211"/>
    </location>
</feature>
<feature type="disulfide bond" evidence="1">
    <location>
        <begin position="556"/>
        <end position="571"/>
    </location>
</feature>
<dbReference type="Proteomes" id="UP000472265">
    <property type="component" value="Chromosome 6"/>
</dbReference>